<name>A0A6D2HUX1_9BRAS</name>
<comment type="subcellular location">
    <subcellularLocation>
        <location evidence="1">Membrane</location>
        <topology evidence="1">Single-pass membrane protein</topology>
    </subcellularLocation>
</comment>
<feature type="chain" id="PRO_5025549205" description="Wall-associated receptor kinase galacturonan-binding domain-containing protein" evidence="6">
    <location>
        <begin position="27"/>
        <end position="281"/>
    </location>
</feature>
<keyword evidence="2" id="KW-0812">Transmembrane</keyword>
<evidence type="ECO:0000256" key="3">
    <source>
        <dbReference type="ARBA" id="ARBA00022729"/>
    </source>
</evidence>
<gene>
    <name evidence="8" type="ORF">MERR_LOCUS6771</name>
</gene>
<evidence type="ECO:0000313" key="9">
    <source>
        <dbReference type="Proteomes" id="UP000467841"/>
    </source>
</evidence>
<reference evidence="8" key="1">
    <citation type="submission" date="2020-01" db="EMBL/GenBank/DDBJ databases">
        <authorList>
            <person name="Mishra B."/>
        </authorList>
    </citation>
    <scope>NUCLEOTIDE SEQUENCE [LARGE SCALE GENOMIC DNA]</scope>
</reference>
<dbReference type="OrthoDB" id="4062651at2759"/>
<evidence type="ECO:0000256" key="6">
    <source>
        <dbReference type="SAM" id="SignalP"/>
    </source>
</evidence>
<evidence type="ECO:0000256" key="5">
    <source>
        <dbReference type="ARBA" id="ARBA00023136"/>
    </source>
</evidence>
<dbReference type="Proteomes" id="UP000467841">
    <property type="component" value="Unassembled WGS sequence"/>
</dbReference>
<evidence type="ECO:0000313" key="8">
    <source>
        <dbReference type="EMBL" id="CAA7019536.1"/>
    </source>
</evidence>
<dbReference type="EMBL" id="CACVBM020000455">
    <property type="protein sequence ID" value="CAA7019536.1"/>
    <property type="molecule type" value="Genomic_DNA"/>
</dbReference>
<dbReference type="GO" id="GO:0016020">
    <property type="term" value="C:membrane"/>
    <property type="evidence" value="ECO:0007669"/>
    <property type="project" value="UniProtKB-SubCell"/>
</dbReference>
<dbReference type="AlphaFoldDB" id="A0A6D2HUX1"/>
<proteinExistence type="predicted"/>
<dbReference type="PANTHER" id="PTHR33491">
    <property type="entry name" value="OSJNBA0016N04.9 PROTEIN"/>
    <property type="match status" value="1"/>
</dbReference>
<comment type="caution">
    <text evidence="8">The sequence shown here is derived from an EMBL/GenBank/DDBJ whole genome shotgun (WGS) entry which is preliminary data.</text>
</comment>
<sequence>MELLREKYVWVCFLLLSFAATSSVTTRQTRTHCKTTCGNLTLEFPFGTSPRCVPDERFLVICKEREGKAFLNTTKQEVLSISSDGELQVLVDILRVCKNNTGGVDEGRETDRIEDAGFTFSDKNQVTLVGCNVDASWDYFTGVGDSSDSCVTHCSSSQPIHDDSCSGNGCCKYPVTSGGAYGLWVETTGFFNPCIYAFIVKAGYFFFSGEQDLENLRNVTRFPVILDWTMEGTCQTSSCGLNTYCTNHTSRRGPSYSCKCLKGFEGNPYFPYGCNGIPSFT</sequence>
<keyword evidence="3 6" id="KW-0732">Signal</keyword>
<keyword evidence="9" id="KW-1185">Reference proteome</keyword>
<dbReference type="GO" id="GO:0030247">
    <property type="term" value="F:polysaccharide binding"/>
    <property type="evidence" value="ECO:0007669"/>
    <property type="project" value="InterPro"/>
</dbReference>
<feature type="domain" description="Wall-associated receptor kinase galacturonan-binding" evidence="7">
    <location>
        <begin position="33"/>
        <end position="86"/>
    </location>
</feature>
<evidence type="ECO:0000259" key="7">
    <source>
        <dbReference type="Pfam" id="PF13947"/>
    </source>
</evidence>
<accession>A0A6D2HUX1</accession>
<dbReference type="InterPro" id="IPR025287">
    <property type="entry name" value="WAK_GUB"/>
</dbReference>
<dbReference type="Pfam" id="PF13947">
    <property type="entry name" value="GUB_WAK_bind"/>
    <property type="match status" value="1"/>
</dbReference>
<evidence type="ECO:0000256" key="2">
    <source>
        <dbReference type="ARBA" id="ARBA00022692"/>
    </source>
</evidence>
<keyword evidence="4" id="KW-1133">Transmembrane helix</keyword>
<protein>
    <recommendedName>
        <fullName evidence="7">Wall-associated receptor kinase galacturonan-binding domain-containing protein</fullName>
    </recommendedName>
</protein>
<organism evidence="8 9">
    <name type="scientific">Microthlaspi erraticum</name>
    <dbReference type="NCBI Taxonomy" id="1685480"/>
    <lineage>
        <taxon>Eukaryota</taxon>
        <taxon>Viridiplantae</taxon>
        <taxon>Streptophyta</taxon>
        <taxon>Embryophyta</taxon>
        <taxon>Tracheophyta</taxon>
        <taxon>Spermatophyta</taxon>
        <taxon>Magnoliopsida</taxon>
        <taxon>eudicotyledons</taxon>
        <taxon>Gunneridae</taxon>
        <taxon>Pentapetalae</taxon>
        <taxon>rosids</taxon>
        <taxon>malvids</taxon>
        <taxon>Brassicales</taxon>
        <taxon>Brassicaceae</taxon>
        <taxon>Coluteocarpeae</taxon>
        <taxon>Microthlaspi</taxon>
    </lineage>
</organism>
<evidence type="ECO:0000256" key="4">
    <source>
        <dbReference type="ARBA" id="ARBA00022989"/>
    </source>
</evidence>
<keyword evidence="5" id="KW-0472">Membrane</keyword>
<evidence type="ECO:0000256" key="1">
    <source>
        <dbReference type="ARBA" id="ARBA00004167"/>
    </source>
</evidence>
<feature type="signal peptide" evidence="6">
    <location>
        <begin position="1"/>
        <end position="26"/>
    </location>
</feature>